<feature type="domain" description="N-acetyltransferase" evidence="1">
    <location>
        <begin position="4"/>
        <end position="157"/>
    </location>
</feature>
<evidence type="ECO:0000259" key="1">
    <source>
        <dbReference type="PROSITE" id="PS51186"/>
    </source>
</evidence>
<dbReference type="SUPFAM" id="SSF55729">
    <property type="entry name" value="Acyl-CoA N-acyltransferases (Nat)"/>
    <property type="match status" value="1"/>
</dbReference>
<dbReference type="GO" id="GO:0016747">
    <property type="term" value="F:acyltransferase activity, transferring groups other than amino-acyl groups"/>
    <property type="evidence" value="ECO:0007669"/>
    <property type="project" value="InterPro"/>
</dbReference>
<evidence type="ECO:0000313" key="3">
    <source>
        <dbReference type="Proteomes" id="UP000479293"/>
    </source>
</evidence>
<dbReference type="Gene3D" id="3.40.630.30">
    <property type="match status" value="1"/>
</dbReference>
<accession>A0A7C9BLM9</accession>
<dbReference type="RefSeq" id="WP_152762941.1">
    <property type="nucleotide sequence ID" value="NZ_WHLY01000002.1"/>
</dbReference>
<comment type="caution">
    <text evidence="2">The sequence shown here is derived from an EMBL/GenBank/DDBJ whole genome shotgun (WGS) entry which is preliminary data.</text>
</comment>
<dbReference type="InterPro" id="IPR052777">
    <property type="entry name" value="Acetyltransferase_Enz"/>
</dbReference>
<dbReference type="PROSITE" id="PS51186">
    <property type="entry name" value="GNAT"/>
    <property type="match status" value="1"/>
</dbReference>
<dbReference type="EMBL" id="WHLY01000002">
    <property type="protein sequence ID" value="MPR35675.1"/>
    <property type="molecule type" value="Genomic_DNA"/>
</dbReference>
<evidence type="ECO:0000313" key="2">
    <source>
        <dbReference type="EMBL" id="MPR35675.1"/>
    </source>
</evidence>
<dbReference type="Proteomes" id="UP000479293">
    <property type="component" value="Unassembled WGS sequence"/>
</dbReference>
<organism evidence="2 3">
    <name type="scientific">Salmonirosea aquatica</name>
    <dbReference type="NCBI Taxonomy" id="2654236"/>
    <lineage>
        <taxon>Bacteria</taxon>
        <taxon>Pseudomonadati</taxon>
        <taxon>Bacteroidota</taxon>
        <taxon>Cytophagia</taxon>
        <taxon>Cytophagales</taxon>
        <taxon>Spirosomataceae</taxon>
        <taxon>Salmonirosea</taxon>
    </lineage>
</organism>
<gene>
    <name evidence="2" type="ORF">GBK04_20545</name>
</gene>
<reference evidence="2 3" key="1">
    <citation type="submission" date="2019-10" db="EMBL/GenBank/DDBJ databases">
        <title>Draft Genome Sequence of Cytophagaceae sp. SJW1-29.</title>
        <authorList>
            <person name="Choi A."/>
        </authorList>
    </citation>
    <scope>NUCLEOTIDE SEQUENCE [LARGE SCALE GENOMIC DNA]</scope>
    <source>
        <strain evidence="2 3">SJW1-29</strain>
    </source>
</reference>
<dbReference type="Pfam" id="PF13508">
    <property type="entry name" value="Acetyltransf_7"/>
    <property type="match status" value="1"/>
</dbReference>
<dbReference type="PANTHER" id="PTHR43305:SF1">
    <property type="entry name" value="FAMILY N-ACETYLTRANSFERASE, PUTATIVE (AFU_ORTHOLOGUE AFUA_2G01380)-RELATED"/>
    <property type="match status" value="1"/>
</dbReference>
<keyword evidence="3" id="KW-1185">Reference proteome</keyword>
<proteinExistence type="predicted"/>
<dbReference type="InterPro" id="IPR000182">
    <property type="entry name" value="GNAT_dom"/>
</dbReference>
<keyword evidence="2" id="KW-0808">Transferase</keyword>
<dbReference type="AlphaFoldDB" id="A0A7C9BLM9"/>
<dbReference type="CDD" id="cd04301">
    <property type="entry name" value="NAT_SF"/>
    <property type="match status" value="1"/>
</dbReference>
<protein>
    <submittedName>
        <fullName evidence="2">GNAT family N-acetyltransferase</fullName>
    </submittedName>
</protein>
<name>A0A7C9BLM9_9BACT</name>
<sequence length="157" mass="17919">MKWEIIEAATAEEYKAAVGLFNEYIASLDFDLGFQNVDHELTILPVMYGPPTGRLFLVQSETEFVGCAALRRIENDTTCELKRMFLHPAYRGLGIGKAVMEKSISCARSLGYTTMKLDTIGYKMPWAVKLYESYGFRETAPYNHNPHEGVLYFEREI</sequence>
<dbReference type="PANTHER" id="PTHR43305">
    <property type="entry name" value="FAMILY N-ACETYLTRANSFERASE, PUTATIVE (AFU_ORTHOLOGUE AFUA_2G01380)-RELATED"/>
    <property type="match status" value="1"/>
</dbReference>
<dbReference type="InterPro" id="IPR016181">
    <property type="entry name" value="Acyl_CoA_acyltransferase"/>
</dbReference>